<evidence type="ECO:0000259" key="3">
    <source>
        <dbReference type="Pfam" id="PF01266"/>
    </source>
</evidence>
<dbReference type="Proteomes" id="UP000198784">
    <property type="component" value="Unassembled WGS sequence"/>
</dbReference>
<dbReference type="EMBL" id="FOWX01000003">
    <property type="protein sequence ID" value="SFO98413.1"/>
    <property type="molecule type" value="Genomic_DNA"/>
</dbReference>
<dbReference type="RefSeq" id="WP_090497759.1">
    <property type="nucleotide sequence ID" value="NZ_FOWX01000003.1"/>
</dbReference>
<gene>
    <name evidence="4" type="ORF">SAMN05216190_103131</name>
</gene>
<dbReference type="AlphaFoldDB" id="A0A1I5LMK8"/>
<dbReference type="SUPFAM" id="SSF51905">
    <property type="entry name" value="FAD/NAD(P)-binding domain"/>
    <property type="match status" value="1"/>
</dbReference>
<organism evidence="4 5">
    <name type="scientific">Pseudomonas borbori</name>
    <dbReference type="NCBI Taxonomy" id="289003"/>
    <lineage>
        <taxon>Bacteria</taxon>
        <taxon>Pseudomonadati</taxon>
        <taxon>Pseudomonadota</taxon>
        <taxon>Gammaproteobacteria</taxon>
        <taxon>Pseudomonadales</taxon>
        <taxon>Pseudomonadaceae</taxon>
        <taxon>Pseudomonas</taxon>
    </lineage>
</organism>
<evidence type="ECO:0000256" key="1">
    <source>
        <dbReference type="ARBA" id="ARBA00023002"/>
    </source>
</evidence>
<accession>A0A1I5LMK8</accession>
<dbReference type="Gene3D" id="3.30.9.10">
    <property type="entry name" value="D-Amino Acid Oxidase, subunit A, domain 2"/>
    <property type="match status" value="1"/>
</dbReference>
<dbReference type="PANTHER" id="PTHR13847:SF287">
    <property type="entry name" value="FAD-DEPENDENT OXIDOREDUCTASE DOMAIN-CONTAINING PROTEIN 1"/>
    <property type="match status" value="1"/>
</dbReference>
<name>A0A1I5LMK8_9PSED</name>
<protein>
    <submittedName>
        <fullName evidence="4">Sarcosine oxidase subunit beta</fullName>
    </submittedName>
</protein>
<evidence type="ECO:0000313" key="4">
    <source>
        <dbReference type="EMBL" id="SFO98413.1"/>
    </source>
</evidence>
<dbReference type="GO" id="GO:0005737">
    <property type="term" value="C:cytoplasm"/>
    <property type="evidence" value="ECO:0007669"/>
    <property type="project" value="TreeGrafter"/>
</dbReference>
<keyword evidence="2" id="KW-0472">Membrane</keyword>
<dbReference type="OrthoDB" id="8673905at2"/>
<feature type="domain" description="FAD dependent oxidoreductase" evidence="3">
    <location>
        <begin position="7"/>
        <end position="355"/>
    </location>
</feature>
<dbReference type="Pfam" id="PF01266">
    <property type="entry name" value="DAO"/>
    <property type="match status" value="1"/>
</dbReference>
<keyword evidence="5" id="KW-1185">Reference proteome</keyword>
<reference evidence="5" key="1">
    <citation type="submission" date="2016-10" db="EMBL/GenBank/DDBJ databases">
        <authorList>
            <person name="Varghese N."/>
            <person name="Submissions S."/>
        </authorList>
    </citation>
    <scope>NUCLEOTIDE SEQUENCE [LARGE SCALE GENOMIC DNA]</scope>
    <source>
        <strain evidence="5">DSM 17834</strain>
    </source>
</reference>
<dbReference type="InterPro" id="IPR036188">
    <property type="entry name" value="FAD/NAD-bd_sf"/>
</dbReference>
<dbReference type="GO" id="GO:0016491">
    <property type="term" value="F:oxidoreductase activity"/>
    <property type="evidence" value="ECO:0007669"/>
    <property type="project" value="UniProtKB-KW"/>
</dbReference>
<keyword evidence="2" id="KW-1133">Transmembrane helix</keyword>
<feature type="transmembrane region" description="Helical" evidence="2">
    <location>
        <begin position="6"/>
        <end position="24"/>
    </location>
</feature>
<keyword evidence="2" id="KW-0812">Transmembrane</keyword>
<dbReference type="PANTHER" id="PTHR13847">
    <property type="entry name" value="SARCOSINE DEHYDROGENASE-RELATED"/>
    <property type="match status" value="1"/>
</dbReference>
<evidence type="ECO:0000256" key="2">
    <source>
        <dbReference type="SAM" id="Phobius"/>
    </source>
</evidence>
<keyword evidence="1" id="KW-0560">Oxidoreductase</keyword>
<proteinExistence type="predicted"/>
<dbReference type="Gene3D" id="3.50.50.60">
    <property type="entry name" value="FAD/NAD(P)-binding domain"/>
    <property type="match status" value="1"/>
</dbReference>
<evidence type="ECO:0000313" key="5">
    <source>
        <dbReference type="Proteomes" id="UP000198784"/>
    </source>
</evidence>
<dbReference type="SUPFAM" id="SSF54373">
    <property type="entry name" value="FAD-linked reductases, C-terminal domain"/>
    <property type="match status" value="1"/>
</dbReference>
<sequence length="381" mass="41253">MNAHRADVVIVGGGIMGAATAFFLRKRGVSVILLERGLIGQQASGVNFGNTRRMGRPVEQLPLSNRSRESWLKFKELFGEDVELLLNGQLRVGFTPAHEERMAKYAQEAQDFGLGMQMLSANALHERFPYLGPELTAGCYAPYEGHANPRLAAPAIGRAAVREGAQVFENTEIVRVEKEGEDFRVTAADGRIFRAPVALITAGAWGNRISAKFGEPVPMIAKAPQMCVTEPVPYAIGPTTGALADAPEQSVYFRQVARGNIIIGGGGHELVDLDNRRAYVNPSRTLLTLKNAPRVMPAFNHLSIIRVWSGIEGYMEDSRPVMGPSARVPGLYYAFGFSGEGFQLGPGVGDVMAELIHTGATTTPIEHYHIGRFAKLAAQPA</sequence>
<dbReference type="InterPro" id="IPR006076">
    <property type="entry name" value="FAD-dep_OxRdtase"/>
</dbReference>
<dbReference type="STRING" id="289003.SAMN05216190_103131"/>